<feature type="region of interest" description="Disordered" evidence="1">
    <location>
        <begin position="225"/>
        <end position="247"/>
    </location>
</feature>
<feature type="compositionally biased region" description="Polar residues" evidence="1">
    <location>
        <begin position="66"/>
        <end position="78"/>
    </location>
</feature>
<keyword evidence="4" id="KW-1185">Reference proteome</keyword>
<dbReference type="PANTHER" id="PTHR16019:SF5">
    <property type="entry name" value="BSD DOMAIN-CONTAINING PROTEIN 1"/>
    <property type="match status" value="1"/>
</dbReference>
<dbReference type="FunCoup" id="A0A0C2XHB6">
    <property type="interactions" value="208"/>
</dbReference>
<feature type="compositionally biased region" description="Polar residues" evidence="1">
    <location>
        <begin position="11"/>
        <end position="22"/>
    </location>
</feature>
<dbReference type="AlphaFoldDB" id="A0A0C2XHB6"/>
<dbReference type="InterPro" id="IPR051494">
    <property type="entry name" value="BSD_domain-containing"/>
</dbReference>
<dbReference type="InterPro" id="IPR035925">
    <property type="entry name" value="BSD_dom_sf"/>
</dbReference>
<dbReference type="EMBL" id="KN818227">
    <property type="protein sequence ID" value="KIL68826.1"/>
    <property type="molecule type" value="Genomic_DNA"/>
</dbReference>
<evidence type="ECO:0000313" key="4">
    <source>
        <dbReference type="Proteomes" id="UP000054549"/>
    </source>
</evidence>
<feature type="region of interest" description="Disordered" evidence="1">
    <location>
        <begin position="1"/>
        <end position="22"/>
    </location>
</feature>
<feature type="compositionally biased region" description="Acidic residues" evidence="1">
    <location>
        <begin position="363"/>
        <end position="378"/>
    </location>
</feature>
<organism evidence="3 4">
    <name type="scientific">Amanita muscaria (strain Koide BX008)</name>
    <dbReference type="NCBI Taxonomy" id="946122"/>
    <lineage>
        <taxon>Eukaryota</taxon>
        <taxon>Fungi</taxon>
        <taxon>Dikarya</taxon>
        <taxon>Basidiomycota</taxon>
        <taxon>Agaricomycotina</taxon>
        <taxon>Agaricomycetes</taxon>
        <taxon>Agaricomycetidae</taxon>
        <taxon>Agaricales</taxon>
        <taxon>Pluteineae</taxon>
        <taxon>Amanitaceae</taxon>
        <taxon>Amanita</taxon>
    </lineage>
</organism>
<dbReference type="Gene3D" id="1.10.3970.10">
    <property type="entry name" value="BSD domain"/>
    <property type="match status" value="1"/>
</dbReference>
<dbReference type="PROSITE" id="PS50858">
    <property type="entry name" value="BSD"/>
    <property type="match status" value="1"/>
</dbReference>
<feature type="region of interest" description="Disordered" evidence="1">
    <location>
        <begin position="66"/>
        <end position="111"/>
    </location>
</feature>
<evidence type="ECO:0000313" key="3">
    <source>
        <dbReference type="EMBL" id="KIL68826.1"/>
    </source>
</evidence>
<feature type="region of interest" description="Disordered" evidence="1">
    <location>
        <begin position="357"/>
        <end position="421"/>
    </location>
</feature>
<evidence type="ECO:0000256" key="1">
    <source>
        <dbReference type="SAM" id="MobiDB-lite"/>
    </source>
</evidence>
<dbReference type="SUPFAM" id="SSF140383">
    <property type="entry name" value="BSD domain-like"/>
    <property type="match status" value="1"/>
</dbReference>
<dbReference type="OrthoDB" id="73788at2759"/>
<protein>
    <recommendedName>
        <fullName evidence="2">BSD domain-containing protein</fullName>
    </recommendedName>
</protein>
<dbReference type="Proteomes" id="UP000054549">
    <property type="component" value="Unassembled WGS sequence"/>
</dbReference>
<evidence type="ECO:0000259" key="2">
    <source>
        <dbReference type="PROSITE" id="PS50858"/>
    </source>
</evidence>
<feature type="domain" description="BSD" evidence="2">
    <location>
        <begin position="318"/>
        <end position="347"/>
    </location>
</feature>
<sequence>MNYFDIYDAPTDSTNSQSQQSLNEEVADVIGQFGRFWGAFRKQSQTALEIAKRDIGDVVNQAQQELSKLTTSDSTSQATPTGTVEGEETTSTTEGENQAPTTPVAESSASAPTTLFGRLQSAIPPNIASTVRSHLPKALQDASENIDFGQLQSNVMSELQRVQGITRAQAEEYVHKSEALLREAVREAGVVLREAVKVVPPEEVAGASYSSGVVWDGTDIWTLPSSTTEDLTATDRAEPSSARQDTQRAVATRAEALLRRLKHDPSIIRHDPQSDETLGDYFDKWLAQEIDAKGGIDGSLWTERRNALLAEPEDGHALQEMIDTLVPSEMTDTVFWQRFLFRTHQITQEEERRKALIESTNAEAEDDLSWGEEEEEETAGSLRTIAAPRLGEGSREGSDASYDVVSTTTSGVEVEESDGWE</sequence>
<reference evidence="3 4" key="1">
    <citation type="submission" date="2014-04" db="EMBL/GenBank/DDBJ databases">
        <title>Evolutionary Origins and Diversification of the Mycorrhizal Mutualists.</title>
        <authorList>
            <consortium name="DOE Joint Genome Institute"/>
            <consortium name="Mycorrhizal Genomics Consortium"/>
            <person name="Kohler A."/>
            <person name="Kuo A."/>
            <person name="Nagy L.G."/>
            <person name="Floudas D."/>
            <person name="Copeland A."/>
            <person name="Barry K.W."/>
            <person name="Cichocki N."/>
            <person name="Veneault-Fourrey C."/>
            <person name="LaButti K."/>
            <person name="Lindquist E.A."/>
            <person name="Lipzen A."/>
            <person name="Lundell T."/>
            <person name="Morin E."/>
            <person name="Murat C."/>
            <person name="Riley R."/>
            <person name="Ohm R."/>
            <person name="Sun H."/>
            <person name="Tunlid A."/>
            <person name="Henrissat B."/>
            <person name="Grigoriev I.V."/>
            <person name="Hibbett D.S."/>
            <person name="Martin F."/>
        </authorList>
    </citation>
    <scope>NUCLEOTIDE SEQUENCE [LARGE SCALE GENOMIC DNA]</scope>
    <source>
        <strain evidence="3 4">Koide BX008</strain>
    </source>
</reference>
<dbReference type="GO" id="GO:0005737">
    <property type="term" value="C:cytoplasm"/>
    <property type="evidence" value="ECO:0007669"/>
    <property type="project" value="TreeGrafter"/>
</dbReference>
<feature type="compositionally biased region" description="Low complexity" evidence="1">
    <location>
        <begin position="79"/>
        <end position="96"/>
    </location>
</feature>
<dbReference type="PANTHER" id="PTHR16019">
    <property type="entry name" value="SYNAPSE-ASSOCIATED PROTEIN"/>
    <property type="match status" value="1"/>
</dbReference>
<dbReference type="InParanoid" id="A0A0C2XHB6"/>
<name>A0A0C2XHB6_AMAMK</name>
<dbReference type="Pfam" id="PF03909">
    <property type="entry name" value="BSD"/>
    <property type="match status" value="1"/>
</dbReference>
<accession>A0A0C2XHB6</accession>
<feature type="compositionally biased region" description="Polar residues" evidence="1">
    <location>
        <begin position="98"/>
        <end position="111"/>
    </location>
</feature>
<proteinExistence type="predicted"/>
<dbReference type="STRING" id="946122.A0A0C2XHB6"/>
<dbReference type="InterPro" id="IPR005607">
    <property type="entry name" value="BSD_dom"/>
</dbReference>
<dbReference type="HOGENOM" id="CLU_039658_0_0_1"/>
<gene>
    <name evidence="3" type="ORF">M378DRAFT_831683</name>
</gene>